<keyword evidence="2" id="KW-1185">Reference proteome</keyword>
<evidence type="ECO:0000313" key="2">
    <source>
        <dbReference type="Proteomes" id="UP001163324"/>
    </source>
</evidence>
<name>A0ACC0UVX0_9HYPO</name>
<evidence type="ECO:0000313" key="1">
    <source>
        <dbReference type="EMBL" id="KAI9898295.1"/>
    </source>
</evidence>
<protein>
    <submittedName>
        <fullName evidence="1">Uncharacterized protein</fullName>
    </submittedName>
</protein>
<dbReference type="Proteomes" id="UP001163324">
    <property type="component" value="Chromosome 6"/>
</dbReference>
<sequence length="415" mass="44806">MAAAAASALLRTLQWALRALQLTSAALILAMHSYTLAALSNHGLATPTAVRAVEGISGVATAYALASLLVVCCLAGRFTFTSFVAVVLDFAFAAAFIYVAVANGGDSTGGCASGTLRTHFGKGKAGDRPKGKGGFTALPTFGSACKLQAACLAIAILCIFFFVFSILTEVALARQRQREKRHGAEPIPSTDDDNDEENPQGHGAHHQQFPDGDKKPSLFARIFRRGRKGAGAGEGESILPTHTTPEQLDGGDDIPPMQEQRHDDDDGYMHGGQHQHQHQQHQQNQLYRYQETYPEQNIGYATSIRDDDDTSYYGAGGPPPPPQPQPQPPSQVHHGHDDEHAHHDYHNGYRDEQDHGRYDGYDHDISNARPSQPSQPPQQQEQQTPGFGYPTAGYGLRPAGTGPGYHYDDGVYDGV</sequence>
<dbReference type="EMBL" id="CM047945">
    <property type="protein sequence ID" value="KAI9898295.1"/>
    <property type="molecule type" value="Genomic_DNA"/>
</dbReference>
<proteinExistence type="predicted"/>
<gene>
    <name evidence="1" type="ORF">N3K66_006655</name>
</gene>
<accession>A0ACC0UVX0</accession>
<comment type="caution">
    <text evidence="1">The sequence shown here is derived from an EMBL/GenBank/DDBJ whole genome shotgun (WGS) entry which is preliminary data.</text>
</comment>
<organism evidence="1 2">
    <name type="scientific">Trichothecium roseum</name>
    <dbReference type="NCBI Taxonomy" id="47278"/>
    <lineage>
        <taxon>Eukaryota</taxon>
        <taxon>Fungi</taxon>
        <taxon>Dikarya</taxon>
        <taxon>Ascomycota</taxon>
        <taxon>Pezizomycotina</taxon>
        <taxon>Sordariomycetes</taxon>
        <taxon>Hypocreomycetidae</taxon>
        <taxon>Hypocreales</taxon>
        <taxon>Hypocreales incertae sedis</taxon>
        <taxon>Trichothecium</taxon>
    </lineage>
</organism>
<reference evidence="1" key="1">
    <citation type="submission" date="2022-10" db="EMBL/GenBank/DDBJ databases">
        <title>Complete Genome of Trichothecium roseum strain YXFP-22015, a Plant Pathogen Isolated from Citrus.</title>
        <authorList>
            <person name="Wang Y."/>
            <person name="Zhu L."/>
        </authorList>
    </citation>
    <scope>NUCLEOTIDE SEQUENCE</scope>
    <source>
        <strain evidence="1">YXFP-22015</strain>
    </source>
</reference>